<proteinExistence type="predicted"/>
<organism evidence="1 2">
    <name type="scientific">Auriscalpium vulgare</name>
    <dbReference type="NCBI Taxonomy" id="40419"/>
    <lineage>
        <taxon>Eukaryota</taxon>
        <taxon>Fungi</taxon>
        <taxon>Dikarya</taxon>
        <taxon>Basidiomycota</taxon>
        <taxon>Agaricomycotina</taxon>
        <taxon>Agaricomycetes</taxon>
        <taxon>Russulales</taxon>
        <taxon>Auriscalpiaceae</taxon>
        <taxon>Auriscalpium</taxon>
    </lineage>
</organism>
<reference evidence="1" key="1">
    <citation type="submission" date="2021-02" db="EMBL/GenBank/DDBJ databases">
        <authorList>
            <consortium name="DOE Joint Genome Institute"/>
            <person name="Ahrendt S."/>
            <person name="Looney B.P."/>
            <person name="Miyauchi S."/>
            <person name="Morin E."/>
            <person name="Drula E."/>
            <person name="Courty P.E."/>
            <person name="Chicoki N."/>
            <person name="Fauchery L."/>
            <person name="Kohler A."/>
            <person name="Kuo A."/>
            <person name="Labutti K."/>
            <person name="Pangilinan J."/>
            <person name="Lipzen A."/>
            <person name="Riley R."/>
            <person name="Andreopoulos W."/>
            <person name="He G."/>
            <person name="Johnson J."/>
            <person name="Barry K.W."/>
            <person name="Grigoriev I.V."/>
            <person name="Nagy L."/>
            <person name="Hibbett D."/>
            <person name="Henrissat B."/>
            <person name="Matheny P.B."/>
            <person name="Labbe J."/>
            <person name="Martin F."/>
        </authorList>
    </citation>
    <scope>NUCLEOTIDE SEQUENCE</scope>
    <source>
        <strain evidence="1">FP105234-sp</strain>
    </source>
</reference>
<keyword evidence="2" id="KW-1185">Reference proteome</keyword>
<name>A0ACB8SBH8_9AGAM</name>
<accession>A0ACB8SBH8</accession>
<dbReference type="Proteomes" id="UP000814033">
    <property type="component" value="Unassembled WGS sequence"/>
</dbReference>
<evidence type="ECO:0000313" key="2">
    <source>
        <dbReference type="Proteomes" id="UP000814033"/>
    </source>
</evidence>
<gene>
    <name evidence="1" type="ORF">FA95DRAFT_1568888</name>
</gene>
<comment type="caution">
    <text evidence="1">The sequence shown here is derived from an EMBL/GenBank/DDBJ whole genome shotgun (WGS) entry which is preliminary data.</text>
</comment>
<evidence type="ECO:0000313" key="1">
    <source>
        <dbReference type="EMBL" id="KAI0053261.1"/>
    </source>
</evidence>
<reference evidence="1" key="2">
    <citation type="journal article" date="2022" name="New Phytol.">
        <title>Evolutionary transition to the ectomycorrhizal habit in the genomes of a hyperdiverse lineage of mushroom-forming fungi.</title>
        <authorList>
            <person name="Looney B."/>
            <person name="Miyauchi S."/>
            <person name="Morin E."/>
            <person name="Drula E."/>
            <person name="Courty P.E."/>
            <person name="Kohler A."/>
            <person name="Kuo A."/>
            <person name="LaButti K."/>
            <person name="Pangilinan J."/>
            <person name="Lipzen A."/>
            <person name="Riley R."/>
            <person name="Andreopoulos W."/>
            <person name="He G."/>
            <person name="Johnson J."/>
            <person name="Nolan M."/>
            <person name="Tritt A."/>
            <person name="Barry K.W."/>
            <person name="Grigoriev I.V."/>
            <person name="Nagy L.G."/>
            <person name="Hibbett D."/>
            <person name="Henrissat B."/>
            <person name="Matheny P.B."/>
            <person name="Labbe J."/>
            <person name="Martin F.M."/>
        </authorList>
    </citation>
    <scope>NUCLEOTIDE SEQUENCE</scope>
    <source>
        <strain evidence="1">FP105234-sp</strain>
    </source>
</reference>
<protein>
    <submittedName>
        <fullName evidence="1">Alpha/beta-hydrolase</fullName>
    </submittedName>
</protein>
<sequence>MAQYAHLSEPDPEFAAIAPSSLPPPPDLSAPAALQKHWIDTVQPTLWAPVYKSRLTEDAQYRVEDHKVPVDDGEIVVRVVTPGSNDLGETFPVIVWFHGGGWVLGNVDQDDYQLRLMSTELRAVTVNVDYRTAPEHPYPTPWDDSFAAVKWVATNAGAMAADLAKGFVLGGVSAGGNIAAVLAHRVRDDAFFARTPLTGQYKSELLSEKQNDEAPCLNRALREFFQVQVKAPPHDPGFAPLLQPSHAGLPPAYLQICGLDPLRDEGLLYARVLREAGIAAKLDVYPGVPHCFNVWTPDIKLAVKYEADTMSGLKWLLTAGK</sequence>
<dbReference type="EMBL" id="MU275841">
    <property type="protein sequence ID" value="KAI0053261.1"/>
    <property type="molecule type" value="Genomic_DNA"/>
</dbReference>